<dbReference type="EMBL" id="VJOL01000009">
    <property type="protein sequence ID" value="TSE30891.1"/>
    <property type="molecule type" value="Genomic_DNA"/>
</dbReference>
<dbReference type="GO" id="GO:0016810">
    <property type="term" value="F:hydrolase activity, acting on carbon-nitrogen (but not peptide) bonds"/>
    <property type="evidence" value="ECO:0007669"/>
    <property type="project" value="InterPro"/>
</dbReference>
<dbReference type="Proteomes" id="UP000318542">
    <property type="component" value="Unassembled WGS sequence"/>
</dbReference>
<keyword evidence="4" id="KW-1185">Reference proteome</keyword>
<feature type="domain" description="NodB homology" evidence="2">
    <location>
        <begin position="71"/>
        <end position="260"/>
    </location>
</feature>
<evidence type="ECO:0000313" key="4">
    <source>
        <dbReference type="Proteomes" id="UP000318542"/>
    </source>
</evidence>
<dbReference type="RefSeq" id="WP_246098903.1">
    <property type="nucleotide sequence ID" value="NZ_VJOL01000009.1"/>
</dbReference>
<dbReference type="PANTHER" id="PTHR34216:SF7">
    <property type="entry name" value="POLY-BETA-1,6-N-ACETYL-D-GLUCOSAMINE N-DEACETYLASE"/>
    <property type="match status" value="1"/>
</dbReference>
<gene>
    <name evidence="3" type="primary">pgaB</name>
    <name evidence="3" type="ORF">Tther_00794</name>
</gene>
<dbReference type="CDD" id="cd10918">
    <property type="entry name" value="CE4_NodB_like_5s_6s"/>
    <property type="match status" value="1"/>
</dbReference>
<proteinExistence type="predicted"/>
<dbReference type="Gene3D" id="3.20.20.370">
    <property type="entry name" value="Glycoside hydrolase/deacetylase"/>
    <property type="match status" value="1"/>
</dbReference>
<dbReference type="InterPro" id="IPR002509">
    <property type="entry name" value="NODB_dom"/>
</dbReference>
<dbReference type="PROSITE" id="PS51677">
    <property type="entry name" value="NODB"/>
    <property type="match status" value="1"/>
</dbReference>
<sequence length="260" mass="29384">MTMAKTRAAHGFDILMYHQVGEFEPMREHRATYCHVARFRAQMAWLARWGYRVCSLADACARWSTGQLDRRTVVLTFDDGYENFYQYAWPILQQHGWTATVYLIAGSIGATAHWLAQAGHPAARLMDWPRIRALQREGVHFGSHAWHHQRLAGRPWEAQWQELRDSRHALEDGLGVSVHDVCYPYGSYDATTLAVAAETGYTRGVTCVRARVAPGWDPLALPRKAVSYGDSALGMGWKLAFKNTPKHEVVMRPGFGVEVA</sequence>
<organism evidence="3 4">
    <name type="scientific">Tepidimonas thermarum</name>
    <dbReference type="NCBI Taxonomy" id="335431"/>
    <lineage>
        <taxon>Bacteria</taxon>
        <taxon>Pseudomonadati</taxon>
        <taxon>Pseudomonadota</taxon>
        <taxon>Betaproteobacteria</taxon>
        <taxon>Burkholderiales</taxon>
        <taxon>Tepidimonas</taxon>
    </lineage>
</organism>
<protein>
    <submittedName>
        <fullName evidence="3">Poly-beta-1,6-N-acetyl-D-glucosamine N-deacetylase</fullName>
        <ecNumber evidence="3">3.5.1.-</ecNumber>
    </submittedName>
</protein>
<dbReference type="InterPro" id="IPR051398">
    <property type="entry name" value="Polysacch_Deacetylase"/>
</dbReference>
<keyword evidence="3" id="KW-0378">Hydrolase</keyword>
<evidence type="ECO:0000259" key="2">
    <source>
        <dbReference type="PROSITE" id="PS51677"/>
    </source>
</evidence>
<reference evidence="3 4" key="1">
    <citation type="submission" date="2019-07" db="EMBL/GenBank/DDBJ databases">
        <title>Tepidimonas thermarum AA-1 draft genome.</title>
        <authorList>
            <person name="Da Costa M.S."/>
            <person name="Froufe H.J.C."/>
            <person name="Egas C."/>
            <person name="Albuquerque L."/>
        </authorList>
    </citation>
    <scope>NUCLEOTIDE SEQUENCE [LARGE SCALE GENOMIC DNA]</scope>
    <source>
        <strain evidence="3 4">AA-1</strain>
    </source>
</reference>
<comment type="caution">
    <text evidence="3">The sequence shown here is derived from an EMBL/GenBank/DDBJ whole genome shotgun (WGS) entry which is preliminary data.</text>
</comment>
<evidence type="ECO:0000313" key="3">
    <source>
        <dbReference type="EMBL" id="TSE30891.1"/>
    </source>
</evidence>
<evidence type="ECO:0000256" key="1">
    <source>
        <dbReference type="ARBA" id="ARBA00022729"/>
    </source>
</evidence>
<dbReference type="PANTHER" id="PTHR34216">
    <property type="match status" value="1"/>
</dbReference>
<accession>A0A554X4Y2</accession>
<dbReference type="AlphaFoldDB" id="A0A554X4Y2"/>
<dbReference type="EC" id="3.5.1.-" evidence="3"/>
<dbReference type="GO" id="GO:0005975">
    <property type="term" value="P:carbohydrate metabolic process"/>
    <property type="evidence" value="ECO:0007669"/>
    <property type="project" value="InterPro"/>
</dbReference>
<name>A0A554X4Y2_9BURK</name>
<dbReference type="InterPro" id="IPR011330">
    <property type="entry name" value="Glyco_hydro/deAcase_b/a-brl"/>
</dbReference>
<keyword evidence="1" id="KW-0732">Signal</keyword>
<dbReference type="SUPFAM" id="SSF88713">
    <property type="entry name" value="Glycoside hydrolase/deacetylase"/>
    <property type="match status" value="1"/>
</dbReference>
<dbReference type="Pfam" id="PF01522">
    <property type="entry name" value="Polysacc_deac_1"/>
    <property type="match status" value="1"/>
</dbReference>